<keyword evidence="7" id="KW-1185">Reference proteome</keyword>
<proteinExistence type="predicted"/>
<dbReference type="PANTHER" id="PTHR33124">
    <property type="entry name" value="TRANSCRIPTION FACTOR IBH1-LIKE 1"/>
    <property type="match status" value="1"/>
</dbReference>
<dbReference type="InterPro" id="IPR059002">
    <property type="entry name" value="IBH1_N"/>
</dbReference>
<sequence length="196" mass="22076">MKARMQNSSSSAALLKQEFLKKWINGLQTYTNTKKEMTILDRKNAIKLSADIAIASTRNFSTNWSRAVMADVSKNVDGSSKIVTEKILGRKETCIIKCSKNIMRKSRLLAHRRRAIRRTIGRTSVKAASAIAKELVKKRTRVLKRLVPGGKQMNEICLIKETLDYIASLQVQVDVMRNIANAADHQCLDSTERSLL</sequence>
<dbReference type="SUPFAM" id="SSF47459">
    <property type="entry name" value="HLH, helix-loop-helix DNA-binding domain"/>
    <property type="match status" value="1"/>
</dbReference>
<dbReference type="InterPro" id="IPR044549">
    <property type="entry name" value="bHLH_AtIBH1-like"/>
</dbReference>
<gene>
    <name evidence="6" type="ORF">DH2020_014144</name>
</gene>
<comment type="subcellular location">
    <subcellularLocation>
        <location evidence="1">Nucleus</location>
    </subcellularLocation>
</comment>
<dbReference type="EMBL" id="JABTTQ020000007">
    <property type="protein sequence ID" value="KAK6151509.1"/>
    <property type="molecule type" value="Genomic_DNA"/>
</dbReference>
<accession>A0ABR0WWG1</accession>
<evidence type="ECO:0000259" key="5">
    <source>
        <dbReference type="Pfam" id="PF26576"/>
    </source>
</evidence>
<protein>
    <recommendedName>
        <fullName evidence="5">IBH1-like N-terminal domain-containing protein</fullName>
    </recommendedName>
</protein>
<evidence type="ECO:0000313" key="7">
    <source>
        <dbReference type="Proteomes" id="UP001318860"/>
    </source>
</evidence>
<name>A0ABR0WWG1_REHGL</name>
<evidence type="ECO:0000256" key="3">
    <source>
        <dbReference type="ARBA" id="ARBA00023163"/>
    </source>
</evidence>
<dbReference type="CDD" id="cd11444">
    <property type="entry name" value="bHLH_AtIBH1_like"/>
    <property type="match status" value="1"/>
</dbReference>
<comment type="caution">
    <text evidence="6">The sequence shown here is derived from an EMBL/GenBank/DDBJ whole genome shotgun (WGS) entry which is preliminary data.</text>
</comment>
<reference evidence="6 7" key="1">
    <citation type="journal article" date="2021" name="Comput. Struct. Biotechnol. J.">
        <title>De novo genome assembly of the potent medicinal plant Rehmannia glutinosa using nanopore technology.</title>
        <authorList>
            <person name="Ma L."/>
            <person name="Dong C."/>
            <person name="Song C."/>
            <person name="Wang X."/>
            <person name="Zheng X."/>
            <person name="Niu Y."/>
            <person name="Chen S."/>
            <person name="Feng W."/>
        </authorList>
    </citation>
    <scope>NUCLEOTIDE SEQUENCE [LARGE SCALE GENOMIC DNA]</scope>
    <source>
        <strain evidence="6">DH-2019</strain>
    </source>
</reference>
<evidence type="ECO:0000256" key="4">
    <source>
        <dbReference type="ARBA" id="ARBA00023242"/>
    </source>
</evidence>
<dbReference type="InterPro" id="IPR044660">
    <property type="entry name" value="IBH1-like"/>
</dbReference>
<evidence type="ECO:0000256" key="2">
    <source>
        <dbReference type="ARBA" id="ARBA00023015"/>
    </source>
</evidence>
<dbReference type="InterPro" id="IPR036638">
    <property type="entry name" value="HLH_DNA-bd_sf"/>
</dbReference>
<keyword evidence="2" id="KW-0805">Transcription regulation</keyword>
<dbReference type="Proteomes" id="UP001318860">
    <property type="component" value="Unassembled WGS sequence"/>
</dbReference>
<organism evidence="6 7">
    <name type="scientific">Rehmannia glutinosa</name>
    <name type="common">Chinese foxglove</name>
    <dbReference type="NCBI Taxonomy" id="99300"/>
    <lineage>
        <taxon>Eukaryota</taxon>
        <taxon>Viridiplantae</taxon>
        <taxon>Streptophyta</taxon>
        <taxon>Embryophyta</taxon>
        <taxon>Tracheophyta</taxon>
        <taxon>Spermatophyta</taxon>
        <taxon>Magnoliopsida</taxon>
        <taxon>eudicotyledons</taxon>
        <taxon>Gunneridae</taxon>
        <taxon>Pentapetalae</taxon>
        <taxon>asterids</taxon>
        <taxon>lamiids</taxon>
        <taxon>Lamiales</taxon>
        <taxon>Orobanchaceae</taxon>
        <taxon>Rehmannieae</taxon>
        <taxon>Rehmannia</taxon>
    </lineage>
</organism>
<dbReference type="PANTHER" id="PTHR33124:SF5">
    <property type="entry name" value="TRANSCRIPTION FACTOR IBH1-LIKE 1"/>
    <property type="match status" value="1"/>
</dbReference>
<feature type="domain" description="IBH1-like N-terminal" evidence="5">
    <location>
        <begin position="15"/>
        <end position="75"/>
    </location>
</feature>
<dbReference type="Pfam" id="PF26576">
    <property type="entry name" value="IBH1_N"/>
    <property type="match status" value="1"/>
</dbReference>
<keyword evidence="4" id="KW-0539">Nucleus</keyword>
<evidence type="ECO:0000256" key="1">
    <source>
        <dbReference type="ARBA" id="ARBA00004123"/>
    </source>
</evidence>
<evidence type="ECO:0000313" key="6">
    <source>
        <dbReference type="EMBL" id="KAK6151509.1"/>
    </source>
</evidence>
<keyword evidence="3" id="KW-0804">Transcription</keyword>